<dbReference type="AlphaFoldDB" id="A0A409XQ34"/>
<accession>A0A409XQ34</accession>
<gene>
    <name evidence="2" type="ORF">CVT25_006599</name>
</gene>
<comment type="caution">
    <text evidence="2">The sequence shown here is derived from an EMBL/GenBank/DDBJ whole genome shotgun (WGS) entry which is preliminary data.</text>
</comment>
<evidence type="ECO:0000259" key="1">
    <source>
        <dbReference type="Pfam" id="PF18718"/>
    </source>
</evidence>
<protein>
    <recommendedName>
        <fullName evidence="1">CxC5 like cysteine cluster associated with KDZ domain-containing protein</fullName>
    </recommendedName>
</protein>
<dbReference type="InterPro" id="IPR041539">
    <property type="entry name" value="CxC5"/>
</dbReference>
<dbReference type="STRING" id="93625.A0A409XQ34"/>
<keyword evidence="3" id="KW-1185">Reference proteome</keyword>
<dbReference type="EMBL" id="NHYD01000908">
    <property type="protein sequence ID" value="PPQ92923.1"/>
    <property type="molecule type" value="Genomic_DNA"/>
</dbReference>
<reference evidence="2 3" key="1">
    <citation type="journal article" date="2018" name="Evol. Lett.">
        <title>Horizontal gene cluster transfer increased hallucinogenic mushroom diversity.</title>
        <authorList>
            <person name="Reynolds H.T."/>
            <person name="Vijayakumar V."/>
            <person name="Gluck-Thaler E."/>
            <person name="Korotkin H.B."/>
            <person name="Matheny P.B."/>
            <person name="Slot J.C."/>
        </authorList>
    </citation>
    <scope>NUCLEOTIDE SEQUENCE [LARGE SCALE GENOMIC DNA]</scope>
    <source>
        <strain evidence="2 3">2631</strain>
    </source>
</reference>
<proteinExistence type="predicted"/>
<feature type="domain" description="CxC5 like cysteine cluster associated with KDZ" evidence="1">
    <location>
        <begin position="3"/>
        <end position="49"/>
    </location>
</feature>
<dbReference type="OrthoDB" id="2527272at2759"/>
<feature type="non-terminal residue" evidence="2">
    <location>
        <position position="197"/>
    </location>
</feature>
<name>A0A409XQ34_PSICY</name>
<organism evidence="2 3">
    <name type="scientific">Psilocybe cyanescens</name>
    <dbReference type="NCBI Taxonomy" id="93625"/>
    <lineage>
        <taxon>Eukaryota</taxon>
        <taxon>Fungi</taxon>
        <taxon>Dikarya</taxon>
        <taxon>Basidiomycota</taxon>
        <taxon>Agaricomycotina</taxon>
        <taxon>Agaricomycetes</taxon>
        <taxon>Agaricomycetidae</taxon>
        <taxon>Agaricales</taxon>
        <taxon>Agaricineae</taxon>
        <taxon>Strophariaceae</taxon>
        <taxon>Psilocybe</taxon>
    </lineage>
</organism>
<sequence length="197" mass="21599">MQFFLNYAVYLKVGQNLWVDHKFSAAVLSGIYHLHASTSGWVNFFNDTYGTDCVTLSHHQVQAAFVYESIRQASEMSGIDFIIRDVVSIDEVTEEAFTVLGHEGLIQPARGHACAECYQPYRATSDVILTPNNPSAVLGVDPVVASTVVQSGSNNPAAQNSVQMQNHCAYDSCTSDLANYQGGAFCQVHEYEFGNQC</sequence>
<evidence type="ECO:0000313" key="3">
    <source>
        <dbReference type="Proteomes" id="UP000283269"/>
    </source>
</evidence>
<dbReference type="Proteomes" id="UP000283269">
    <property type="component" value="Unassembled WGS sequence"/>
</dbReference>
<dbReference type="InParanoid" id="A0A409XQ34"/>
<evidence type="ECO:0000313" key="2">
    <source>
        <dbReference type="EMBL" id="PPQ92923.1"/>
    </source>
</evidence>
<dbReference type="Pfam" id="PF18718">
    <property type="entry name" value="CxC5"/>
    <property type="match status" value="1"/>
</dbReference>